<organism evidence="2 3">
    <name type="scientific">Sclerotinia sclerotiorum (strain ATCC 18683 / 1980 / Ss-1)</name>
    <name type="common">White mold</name>
    <name type="synonym">Whetzelinia sclerotiorum</name>
    <dbReference type="NCBI Taxonomy" id="665079"/>
    <lineage>
        <taxon>Eukaryota</taxon>
        <taxon>Fungi</taxon>
        <taxon>Dikarya</taxon>
        <taxon>Ascomycota</taxon>
        <taxon>Pezizomycotina</taxon>
        <taxon>Leotiomycetes</taxon>
        <taxon>Helotiales</taxon>
        <taxon>Sclerotiniaceae</taxon>
        <taxon>Sclerotinia</taxon>
    </lineage>
</organism>
<accession>A0A1D9PUC7</accession>
<dbReference type="OMA" id="WANWPVE"/>
<dbReference type="Proteomes" id="UP000177798">
    <property type="component" value="Chromosome 1"/>
</dbReference>
<proteinExistence type="predicted"/>
<protein>
    <submittedName>
        <fullName evidence="2">Uncharacterized protein</fullName>
    </submittedName>
</protein>
<evidence type="ECO:0000256" key="1">
    <source>
        <dbReference type="SAM" id="SignalP"/>
    </source>
</evidence>
<feature type="signal peptide" evidence="1">
    <location>
        <begin position="1"/>
        <end position="17"/>
    </location>
</feature>
<feature type="chain" id="PRO_5010570499" evidence="1">
    <location>
        <begin position="18"/>
        <end position="183"/>
    </location>
</feature>
<evidence type="ECO:0000313" key="2">
    <source>
        <dbReference type="EMBL" id="APA06266.1"/>
    </source>
</evidence>
<dbReference type="KEGG" id="ssl:SS1G_01235"/>
<dbReference type="AlphaFoldDB" id="A0A1D9PUC7"/>
<evidence type="ECO:0000313" key="3">
    <source>
        <dbReference type="Proteomes" id="UP000177798"/>
    </source>
</evidence>
<name>A0A1D9PUC7_SCLS1</name>
<sequence length="183" mass="19829">MFKNLPLLPIFLVPLLASPTPEPLTTTTLSTDYTSQGYLLALNASAPYFTGAGPISGCITSRFTWTLDTTSCGLFDGTRIVYNKSIGMWMYVFGSEEGICGLVEGGRVTCSDTKIGSLGKWSAPNSTVSGVPLYMMGWANWPVEKWPSYGVDVDVWNTLVDNPMPGVSLDGFAKSFSLKWKAL</sequence>
<reference evidence="3" key="1">
    <citation type="journal article" date="2017" name="Genome Biol. Evol.">
        <title>The complete genome sequence of the phytopathogenic fungus Sclerotinia sclerotiorum reveals insights into the genome architecture of broad host range pathogens.</title>
        <authorList>
            <person name="Derbyshire M."/>
            <person name="Denton-Giles M."/>
            <person name="Hegedus D."/>
            <person name="Seifbarghy S."/>
            <person name="Rollins J."/>
            <person name="van Kan J."/>
            <person name="Seidl M.F."/>
            <person name="Faino L."/>
            <person name="Mbengue M."/>
            <person name="Navaud O."/>
            <person name="Raffaele S."/>
            <person name="Hammond-Kosack K."/>
            <person name="Heard S."/>
            <person name="Oliver R."/>
        </authorList>
    </citation>
    <scope>NUCLEOTIDE SEQUENCE [LARGE SCALE GENOMIC DNA]</scope>
    <source>
        <strain evidence="3">ATCC 18683 / 1980 / Ss-1</strain>
    </source>
</reference>
<dbReference type="VEuPathDB" id="FungiDB:sscle_01g010360"/>
<keyword evidence="1" id="KW-0732">Signal</keyword>
<dbReference type="EMBL" id="CP017814">
    <property type="protein sequence ID" value="APA06266.1"/>
    <property type="molecule type" value="Genomic_DNA"/>
</dbReference>
<dbReference type="OrthoDB" id="3796383at2759"/>
<gene>
    <name evidence="2" type="ORF">sscle_01g010360</name>
</gene>
<dbReference type="RefSeq" id="XP_001597041.1">
    <property type="nucleotide sequence ID" value="XM_001596991.1"/>
</dbReference>